<gene>
    <name evidence="1" type="ORF">EVAR_47632_1</name>
</gene>
<dbReference type="Proteomes" id="UP000299102">
    <property type="component" value="Unassembled WGS sequence"/>
</dbReference>
<evidence type="ECO:0000313" key="1">
    <source>
        <dbReference type="EMBL" id="GBP85196.1"/>
    </source>
</evidence>
<protein>
    <submittedName>
        <fullName evidence="1">Uncharacterized protein</fullName>
    </submittedName>
</protein>
<evidence type="ECO:0000313" key="2">
    <source>
        <dbReference type="Proteomes" id="UP000299102"/>
    </source>
</evidence>
<dbReference type="AlphaFoldDB" id="A0A4C1Z9C3"/>
<reference evidence="1 2" key="1">
    <citation type="journal article" date="2019" name="Commun. Biol.">
        <title>The bagworm genome reveals a unique fibroin gene that provides high tensile strength.</title>
        <authorList>
            <person name="Kono N."/>
            <person name="Nakamura H."/>
            <person name="Ohtoshi R."/>
            <person name="Tomita M."/>
            <person name="Numata K."/>
            <person name="Arakawa K."/>
        </authorList>
    </citation>
    <scope>NUCLEOTIDE SEQUENCE [LARGE SCALE GENOMIC DNA]</scope>
</reference>
<sequence length="176" mass="19724">MVQYRCAFELPFVDLQTAVISSAYIDGLPRSMVRDANIKGPSGAGRRAPTAPAYVLYFWSRSGLTHRRFPSLSRARLILNLMHCSVRIVNKKKIVEILEANQLKRPDTHDKAGGARAAMYFWKPSTPTEAEPKRDSVRITNTSRVRLRAGAVPVHSYVVHARRALRKVGPDSGDRL</sequence>
<accession>A0A4C1Z9C3</accession>
<keyword evidence="2" id="KW-1185">Reference proteome</keyword>
<name>A0A4C1Z9C3_EUMVA</name>
<dbReference type="EMBL" id="BGZK01001722">
    <property type="protein sequence ID" value="GBP85196.1"/>
    <property type="molecule type" value="Genomic_DNA"/>
</dbReference>
<proteinExistence type="predicted"/>
<comment type="caution">
    <text evidence="1">The sequence shown here is derived from an EMBL/GenBank/DDBJ whole genome shotgun (WGS) entry which is preliminary data.</text>
</comment>
<organism evidence="1 2">
    <name type="scientific">Eumeta variegata</name>
    <name type="common">Bagworm moth</name>
    <name type="synonym">Eumeta japonica</name>
    <dbReference type="NCBI Taxonomy" id="151549"/>
    <lineage>
        <taxon>Eukaryota</taxon>
        <taxon>Metazoa</taxon>
        <taxon>Ecdysozoa</taxon>
        <taxon>Arthropoda</taxon>
        <taxon>Hexapoda</taxon>
        <taxon>Insecta</taxon>
        <taxon>Pterygota</taxon>
        <taxon>Neoptera</taxon>
        <taxon>Endopterygota</taxon>
        <taxon>Lepidoptera</taxon>
        <taxon>Glossata</taxon>
        <taxon>Ditrysia</taxon>
        <taxon>Tineoidea</taxon>
        <taxon>Psychidae</taxon>
        <taxon>Oiketicinae</taxon>
        <taxon>Eumeta</taxon>
    </lineage>
</organism>